<keyword evidence="3" id="KW-1185">Reference proteome</keyword>
<sequence length="104" mass="10797">MGTRVDAASDSSGVHREEGLRRLPPDCSRENRHVRVAKTVLIAGSLADAGAEIALADMLDLAASCATAVATATPSSTCARSEPDTAGDRVNIAMSGTFLPYRHS</sequence>
<protein>
    <submittedName>
        <fullName evidence="2">Uncharacterized protein</fullName>
    </submittedName>
</protein>
<dbReference type="STRING" id="326424.FRAAL4145"/>
<dbReference type="RefSeq" id="WP_011605273.1">
    <property type="nucleotide sequence ID" value="NC_008278.1"/>
</dbReference>
<dbReference type="Proteomes" id="UP000000657">
    <property type="component" value="Chromosome"/>
</dbReference>
<accession>Q0RI84</accession>
<dbReference type="AlphaFoldDB" id="Q0RI84"/>
<evidence type="ECO:0000256" key="1">
    <source>
        <dbReference type="SAM" id="MobiDB-lite"/>
    </source>
</evidence>
<feature type="region of interest" description="Disordered" evidence="1">
    <location>
        <begin position="1"/>
        <end position="26"/>
    </location>
</feature>
<dbReference type="HOGENOM" id="CLU_2245995_0_0_11"/>
<name>Q0RI84_FRAAA</name>
<organism evidence="2 3">
    <name type="scientific">Frankia alni (strain DSM 45986 / CECT 9034 / ACN14a)</name>
    <dbReference type="NCBI Taxonomy" id="326424"/>
    <lineage>
        <taxon>Bacteria</taxon>
        <taxon>Bacillati</taxon>
        <taxon>Actinomycetota</taxon>
        <taxon>Actinomycetes</taxon>
        <taxon>Frankiales</taxon>
        <taxon>Frankiaceae</taxon>
        <taxon>Frankia</taxon>
    </lineage>
</organism>
<proteinExistence type="predicted"/>
<evidence type="ECO:0000313" key="2">
    <source>
        <dbReference type="EMBL" id="CAJ62787.1"/>
    </source>
</evidence>
<gene>
    <name evidence="2" type="ordered locus">FRAAL4145</name>
</gene>
<feature type="compositionally biased region" description="Basic and acidic residues" evidence="1">
    <location>
        <begin position="13"/>
        <end position="26"/>
    </location>
</feature>
<evidence type="ECO:0000313" key="3">
    <source>
        <dbReference type="Proteomes" id="UP000000657"/>
    </source>
</evidence>
<dbReference type="EMBL" id="CT573213">
    <property type="protein sequence ID" value="CAJ62787.1"/>
    <property type="molecule type" value="Genomic_DNA"/>
</dbReference>
<dbReference type="KEGG" id="fal:FRAAL4145"/>
<reference evidence="2 3" key="1">
    <citation type="journal article" date="2007" name="Genome Res.">
        <title>Genome characteristics of facultatively symbiotic Frankia sp. strains reflect host range and host plant biogeography.</title>
        <authorList>
            <person name="Normand P."/>
            <person name="Lapierre P."/>
            <person name="Tisa L.S."/>
            <person name="Gogarten J.P."/>
            <person name="Alloisio N."/>
            <person name="Bagnarol E."/>
            <person name="Bassi C.A."/>
            <person name="Berry A.M."/>
            <person name="Bickhart D.M."/>
            <person name="Choisne N."/>
            <person name="Couloux A."/>
            <person name="Cournoyer B."/>
            <person name="Cruveiller S."/>
            <person name="Daubin V."/>
            <person name="Demange N."/>
            <person name="Francino M.P."/>
            <person name="Goltsman E."/>
            <person name="Huang Y."/>
            <person name="Kopp O.R."/>
            <person name="Labarre L."/>
            <person name="Lapidus A."/>
            <person name="Lavire C."/>
            <person name="Marechal J."/>
            <person name="Martinez M."/>
            <person name="Mastronunzio J.E."/>
            <person name="Mullin B.C."/>
            <person name="Niemann J."/>
            <person name="Pujic P."/>
            <person name="Rawnsley T."/>
            <person name="Rouy Z."/>
            <person name="Schenowitz C."/>
            <person name="Sellstedt A."/>
            <person name="Tavares F."/>
            <person name="Tomkins J.P."/>
            <person name="Vallenet D."/>
            <person name="Valverde C."/>
            <person name="Wall L.G."/>
            <person name="Wang Y."/>
            <person name="Medigue C."/>
            <person name="Benson D.R."/>
        </authorList>
    </citation>
    <scope>NUCLEOTIDE SEQUENCE [LARGE SCALE GENOMIC DNA]</scope>
    <source>
        <strain evidence="3">DSM 45986 / CECT 9034 / ACN14a</strain>
    </source>
</reference>